<evidence type="ECO:0000256" key="6">
    <source>
        <dbReference type="ARBA" id="ARBA00049486"/>
    </source>
</evidence>
<dbReference type="PANTHER" id="PTHR42811">
    <property type="entry name" value="SERINE ACETYLTRANSFERASE"/>
    <property type="match status" value="1"/>
</dbReference>
<dbReference type="STRING" id="1029756.W911_13575"/>
<dbReference type="Pfam" id="PF00132">
    <property type="entry name" value="Hexapep"/>
    <property type="match status" value="1"/>
</dbReference>
<keyword evidence="3" id="KW-0028">Amino-acid biosynthesis</keyword>
<dbReference type="InterPro" id="IPR053376">
    <property type="entry name" value="Serine_acetyltransferase"/>
</dbReference>
<dbReference type="GO" id="GO:0009001">
    <property type="term" value="F:serine O-acetyltransferase activity"/>
    <property type="evidence" value="ECO:0007669"/>
    <property type="project" value="UniProtKB-EC"/>
</dbReference>
<evidence type="ECO:0000256" key="2">
    <source>
        <dbReference type="ARBA" id="ARBA00013266"/>
    </source>
</evidence>
<dbReference type="Gene3D" id="2.160.10.10">
    <property type="entry name" value="Hexapeptide repeat proteins"/>
    <property type="match status" value="1"/>
</dbReference>
<dbReference type="SUPFAM" id="SSF51161">
    <property type="entry name" value="Trimeric LpxA-like enzymes"/>
    <property type="match status" value="1"/>
</dbReference>
<proteinExistence type="inferred from homology"/>
<dbReference type="FunFam" id="2.160.10.10:FF:000015">
    <property type="entry name" value="Serine acetyltransferase, plasmid"/>
    <property type="match status" value="1"/>
</dbReference>
<reference evidence="7 8" key="1">
    <citation type="journal article" date="2014" name="Genome Announc.">
        <title>Complete Genome Sequence of Hyphomicrobium nitrativorans Strain NL23, a Denitrifying Bacterium Isolated from Biofilm of a Methanol-Fed Denitrification System Treating Seawater at the Montreal Biodome.</title>
        <authorList>
            <person name="Martineau C."/>
            <person name="Villeneuve C."/>
            <person name="Mauffrey F."/>
            <person name="Villemur R."/>
        </authorList>
    </citation>
    <scope>NUCLEOTIDE SEQUENCE [LARGE SCALE GENOMIC DNA]</scope>
    <source>
        <strain evidence="7">NL23</strain>
    </source>
</reference>
<dbReference type="OrthoDB" id="9801456at2"/>
<sequence>MTVQENSPPLDTVDLSIPLDRIVAALKASRDRARTLTPRSAYARDLPNPENAGRVLKELFAALFPRHGGGQDATDKGIDYFVGNTLNSALRQLRGLLSQELRFTFALEQRADTAIEGIVASITHDFAERLPHIRESVILDARAAFDGDPSAKSLEEVLLSYPGIKAIYYHRVAHQLFRLGAPIVARIVSELSHSSTGIDIHPGAEIGSSFFIDHGTGVVIGETAVIGERVRLYQAVTLGAKRFSVDESGALVKGAPRHPIVEDDVVIYAGATILGRITIGRGSVIGGNVWLTRSVPAGSHVLQAQPIADSFEAGLGI</sequence>
<keyword evidence="5" id="KW-0012">Acyltransferase</keyword>
<gene>
    <name evidence="7" type="ORF">W911_13575</name>
</gene>
<dbReference type="NCBIfam" id="NF041874">
    <property type="entry name" value="EPS_EpsC"/>
    <property type="match status" value="1"/>
</dbReference>
<dbReference type="KEGG" id="hni:W911_13575"/>
<dbReference type="InterPro" id="IPR042122">
    <property type="entry name" value="Ser_AcTrfase_N_sf"/>
</dbReference>
<accession>V5SFB1</accession>
<protein>
    <recommendedName>
        <fullName evidence="2">serine O-acetyltransferase</fullName>
        <ecNumber evidence="2">2.3.1.30</ecNumber>
    </recommendedName>
</protein>
<dbReference type="Gene3D" id="1.10.3130.10">
    <property type="entry name" value="serine acetyltransferase, domain 1"/>
    <property type="match status" value="1"/>
</dbReference>
<dbReference type="InterPro" id="IPR011004">
    <property type="entry name" value="Trimer_LpxA-like_sf"/>
</dbReference>
<name>V5SFB1_9HYPH</name>
<evidence type="ECO:0000313" key="8">
    <source>
        <dbReference type="Proteomes" id="UP000018542"/>
    </source>
</evidence>
<keyword evidence="8" id="KW-1185">Reference proteome</keyword>
<keyword evidence="4 7" id="KW-0808">Transferase</keyword>
<evidence type="ECO:0000256" key="1">
    <source>
        <dbReference type="ARBA" id="ARBA00007274"/>
    </source>
</evidence>
<dbReference type="EC" id="2.3.1.30" evidence="2"/>
<dbReference type="GO" id="GO:0008652">
    <property type="term" value="P:amino acid biosynthetic process"/>
    <property type="evidence" value="ECO:0007669"/>
    <property type="project" value="UniProtKB-KW"/>
</dbReference>
<dbReference type="AlphaFoldDB" id="V5SFB1"/>
<evidence type="ECO:0000313" key="7">
    <source>
        <dbReference type="EMBL" id="AHB49208.1"/>
    </source>
</evidence>
<comment type="catalytic activity">
    <reaction evidence="6">
        <text>L-serine + acetyl-CoA = O-acetyl-L-serine + CoA</text>
        <dbReference type="Rhea" id="RHEA:24560"/>
        <dbReference type="ChEBI" id="CHEBI:33384"/>
        <dbReference type="ChEBI" id="CHEBI:57287"/>
        <dbReference type="ChEBI" id="CHEBI:57288"/>
        <dbReference type="ChEBI" id="CHEBI:58340"/>
        <dbReference type="EC" id="2.3.1.30"/>
    </reaction>
</comment>
<dbReference type="HOGENOM" id="CLU_051638_1_0_5"/>
<dbReference type="PATRIC" id="fig|1029756.8.peg.2828"/>
<dbReference type="InterPro" id="IPR045304">
    <property type="entry name" value="LbH_SAT"/>
</dbReference>
<evidence type="ECO:0000256" key="3">
    <source>
        <dbReference type="ARBA" id="ARBA00022605"/>
    </source>
</evidence>
<evidence type="ECO:0000256" key="5">
    <source>
        <dbReference type="ARBA" id="ARBA00023315"/>
    </source>
</evidence>
<dbReference type="RefSeq" id="WP_023788037.1">
    <property type="nucleotide sequence ID" value="NC_022997.1"/>
</dbReference>
<evidence type="ECO:0000256" key="4">
    <source>
        <dbReference type="ARBA" id="ARBA00022679"/>
    </source>
</evidence>
<organism evidence="7 8">
    <name type="scientific">Hyphomicrobium nitrativorans NL23</name>
    <dbReference type="NCBI Taxonomy" id="1029756"/>
    <lineage>
        <taxon>Bacteria</taxon>
        <taxon>Pseudomonadati</taxon>
        <taxon>Pseudomonadota</taxon>
        <taxon>Alphaproteobacteria</taxon>
        <taxon>Hyphomicrobiales</taxon>
        <taxon>Hyphomicrobiaceae</taxon>
        <taxon>Hyphomicrobium</taxon>
    </lineage>
</organism>
<dbReference type="EMBL" id="CP006912">
    <property type="protein sequence ID" value="AHB49208.1"/>
    <property type="molecule type" value="Genomic_DNA"/>
</dbReference>
<dbReference type="InterPro" id="IPR001451">
    <property type="entry name" value="Hexapep"/>
</dbReference>
<dbReference type="Proteomes" id="UP000018542">
    <property type="component" value="Chromosome"/>
</dbReference>
<comment type="similarity">
    <text evidence="1">Belongs to the transferase hexapeptide repeat family.</text>
</comment>
<dbReference type="CDD" id="cd03354">
    <property type="entry name" value="LbH_SAT"/>
    <property type="match status" value="1"/>
</dbReference>